<evidence type="ECO:0000313" key="2">
    <source>
        <dbReference type="EMBL" id="GEA51031.1"/>
    </source>
</evidence>
<dbReference type="EMBL" id="BJLF01000008">
    <property type="protein sequence ID" value="GEA51031.1"/>
    <property type="molecule type" value="Genomic_DNA"/>
</dbReference>
<reference evidence="2 3" key="1">
    <citation type="submission" date="2019-06" db="EMBL/GenBank/DDBJ databases">
        <title>Whole genome shotgun sequence of Vibrio inusitatus NBRC 102082.</title>
        <authorList>
            <person name="Hosoyama A."/>
            <person name="Uohara A."/>
            <person name="Ohji S."/>
            <person name="Ichikawa N."/>
        </authorList>
    </citation>
    <scope>NUCLEOTIDE SEQUENCE [LARGE SCALE GENOMIC DNA]</scope>
    <source>
        <strain evidence="2 3">NBRC 102082</strain>
    </source>
</reference>
<keyword evidence="1" id="KW-0472">Membrane</keyword>
<dbReference type="SUPFAM" id="SSF103481">
    <property type="entry name" value="Multidrug resistance efflux transporter EmrE"/>
    <property type="match status" value="1"/>
</dbReference>
<keyword evidence="1" id="KW-1133">Transmembrane helix</keyword>
<dbReference type="GO" id="GO:0016020">
    <property type="term" value="C:membrane"/>
    <property type="evidence" value="ECO:0007669"/>
    <property type="project" value="TreeGrafter"/>
</dbReference>
<proteinExistence type="predicted"/>
<comment type="caution">
    <text evidence="2">The sequence shown here is derived from an EMBL/GenBank/DDBJ whole genome shotgun (WGS) entry which is preliminary data.</text>
</comment>
<feature type="transmembrane region" description="Helical" evidence="1">
    <location>
        <begin position="258"/>
        <end position="275"/>
    </location>
</feature>
<feature type="transmembrane region" description="Helical" evidence="1">
    <location>
        <begin position="5"/>
        <end position="22"/>
    </location>
</feature>
<feature type="transmembrane region" description="Helical" evidence="1">
    <location>
        <begin position="233"/>
        <end position="252"/>
    </location>
</feature>
<organism evidence="2 3">
    <name type="scientific">Vibrio inusitatus NBRC 102082</name>
    <dbReference type="NCBI Taxonomy" id="1219070"/>
    <lineage>
        <taxon>Bacteria</taxon>
        <taxon>Pseudomonadati</taxon>
        <taxon>Pseudomonadota</taxon>
        <taxon>Gammaproteobacteria</taxon>
        <taxon>Vibrionales</taxon>
        <taxon>Vibrionaceae</taxon>
        <taxon>Vibrio</taxon>
    </lineage>
</organism>
<feature type="transmembrane region" description="Helical" evidence="1">
    <location>
        <begin position="136"/>
        <end position="160"/>
    </location>
</feature>
<feature type="transmembrane region" description="Helical" evidence="1">
    <location>
        <begin position="112"/>
        <end position="130"/>
    </location>
</feature>
<dbReference type="Proteomes" id="UP000318717">
    <property type="component" value="Unassembled WGS sequence"/>
</dbReference>
<evidence type="ECO:0000256" key="1">
    <source>
        <dbReference type="SAM" id="Phobius"/>
    </source>
</evidence>
<dbReference type="AlphaFoldDB" id="A0A4Y3HVM7"/>
<gene>
    <name evidence="2" type="ORF">VIN01S_18350</name>
</gene>
<feature type="transmembrane region" description="Helical" evidence="1">
    <location>
        <begin position="203"/>
        <end position="221"/>
    </location>
</feature>
<sequence length="285" mass="31736">MGYLIVTTIMWSLSFSLIGVYLAGQVDAYVSVWIRIALAAVVFLPLIRLKAVKKSEALQLMGIGGIQLGLMYIFYYQSFLLLTVPEVLVFTVFTPIYVTLIYDALKKQFNPLYLVSAFVAVIGALVIRYDNLTEDYLIGFLVVQCSNLCFAFGQVGYKFFKESREEMAQRDIFGWFYIGALVVVTVAWAIWGKAELPTDPTQIGVLLWLGIGASGLGYFLWNRGASQVDPGYLAIMNNALIPAGLIVNVTIWNRDVDMTRLIIGGGIILLALFIHSKLKRKTVNS</sequence>
<protein>
    <submittedName>
        <fullName evidence="2">Membrane protein</fullName>
    </submittedName>
</protein>
<keyword evidence="3" id="KW-1185">Reference proteome</keyword>
<feature type="transmembrane region" description="Helical" evidence="1">
    <location>
        <begin position="28"/>
        <end position="46"/>
    </location>
</feature>
<feature type="transmembrane region" description="Helical" evidence="1">
    <location>
        <begin position="58"/>
        <end position="75"/>
    </location>
</feature>
<dbReference type="PANTHER" id="PTHR22911">
    <property type="entry name" value="ACYL-MALONYL CONDENSING ENZYME-RELATED"/>
    <property type="match status" value="1"/>
</dbReference>
<dbReference type="PANTHER" id="PTHR22911:SF130">
    <property type="entry name" value="BIOTIN TRANSPORTER"/>
    <property type="match status" value="1"/>
</dbReference>
<name>A0A4Y3HVM7_9VIBR</name>
<feature type="transmembrane region" description="Helical" evidence="1">
    <location>
        <begin position="87"/>
        <end position="105"/>
    </location>
</feature>
<keyword evidence="1" id="KW-0812">Transmembrane</keyword>
<feature type="transmembrane region" description="Helical" evidence="1">
    <location>
        <begin position="172"/>
        <end position="191"/>
    </location>
</feature>
<evidence type="ECO:0000313" key="3">
    <source>
        <dbReference type="Proteomes" id="UP000318717"/>
    </source>
</evidence>
<accession>A0A4Y3HVM7</accession>
<dbReference type="InterPro" id="IPR037185">
    <property type="entry name" value="EmrE-like"/>
</dbReference>